<evidence type="ECO:0000313" key="1">
    <source>
        <dbReference type="EMBL" id="WAJ31065.1"/>
    </source>
</evidence>
<accession>A0ACD4NVY1</accession>
<name>A0ACD4NVY1_9HYPH</name>
<gene>
    <name evidence="1" type="ORF">OXU80_13035</name>
</gene>
<keyword evidence="2" id="KW-1185">Reference proteome</keyword>
<dbReference type="EMBL" id="CP113520">
    <property type="protein sequence ID" value="WAJ31065.1"/>
    <property type="molecule type" value="Genomic_DNA"/>
</dbReference>
<evidence type="ECO:0000313" key="2">
    <source>
        <dbReference type="Proteomes" id="UP001163223"/>
    </source>
</evidence>
<reference evidence="1" key="1">
    <citation type="submission" date="2022-11" db="EMBL/GenBank/DDBJ databases">
        <title>beta-Carotene-producing bacterium, Jeongeuplla avenae sp. nov., alleviates the salt stress of Arabidopsis seedlings.</title>
        <authorList>
            <person name="Jiang L."/>
            <person name="Lee J."/>
        </authorList>
    </citation>
    <scope>NUCLEOTIDE SEQUENCE</scope>
    <source>
        <strain evidence="1">DY_R2A_6</strain>
    </source>
</reference>
<sequence length="250" mass="27162">MTTDALAALERTIPAEHGVAPPRRLRPRDAATLIIVDRMGSEPRILMGRRAAGHVFMPGRYVFPGGRVEAGDVALARHHPLGTDALARLTGMTAARFAERHAAALPLAAIRETFEEVGIRIGHVSDGGLPAGPGWAPFSEAGLVPDPGRLVPIARAITPPAAVRRYDTRFFAIEGSATEIEARFQDRPTDELDAVDWFTFEAAGTLSLAGITRQILADLRGRLEDGSWLDASVPMPFYRAERGRFRRDLV</sequence>
<protein>
    <submittedName>
        <fullName evidence="1">NUDIX hydrolase</fullName>
    </submittedName>
</protein>
<keyword evidence="1" id="KW-0378">Hydrolase</keyword>
<dbReference type="Proteomes" id="UP001163223">
    <property type="component" value="Chromosome"/>
</dbReference>
<proteinExistence type="predicted"/>
<organism evidence="1 2">
    <name type="scientific">Antarcticirhabdus aurantiaca</name>
    <dbReference type="NCBI Taxonomy" id="2606717"/>
    <lineage>
        <taxon>Bacteria</taxon>
        <taxon>Pseudomonadati</taxon>
        <taxon>Pseudomonadota</taxon>
        <taxon>Alphaproteobacteria</taxon>
        <taxon>Hyphomicrobiales</taxon>
        <taxon>Aurantimonadaceae</taxon>
        <taxon>Antarcticirhabdus</taxon>
    </lineage>
</organism>